<organism evidence="11 12">
    <name type="scientific">Amycolatopsis cihanbeyliensis</name>
    <dbReference type="NCBI Taxonomy" id="1128664"/>
    <lineage>
        <taxon>Bacteria</taxon>
        <taxon>Bacillati</taxon>
        <taxon>Actinomycetota</taxon>
        <taxon>Actinomycetes</taxon>
        <taxon>Pseudonocardiales</taxon>
        <taxon>Pseudonocardiaceae</taxon>
        <taxon>Amycolatopsis</taxon>
    </lineage>
</organism>
<evidence type="ECO:0000256" key="8">
    <source>
        <dbReference type="SAM" id="MobiDB-lite"/>
    </source>
</evidence>
<feature type="chain" id="PRO_5021708497" evidence="9">
    <location>
        <begin position="29"/>
        <end position="1108"/>
    </location>
</feature>
<dbReference type="PROSITE" id="PS51892">
    <property type="entry name" value="SUBTILASE"/>
    <property type="match status" value="1"/>
</dbReference>
<sequence>MILVRKGRGRVVALLGCLAVLLATQVNAADAAVPAPTGPSPNPGAAPARAGAAVTLLTGDTVTLDNPVAGTPSVSMRPGNGDGASYSTLRRNGDVYVVPDDIAHLVPRVLDLELFNVTELIAMGYGDSATGSLPLIVQGARPTAALGTREVLPLPSIDAVAVRVAKQDGLAATLAARGGVRKVWLDRRFQASELDPNLTQIGAPGVWAGGLTGTGVDIAVLDTGVDRTHADLRDKLVAEANFTGEDSATDTNGHGTHVASVVAGTGVAADGARKGVAHDARLLSGKVLGADGSGQSSWIIAGMQWAAERDADVINMSLGARARQGADPVVQALERLTEQTGALFVVAAGNSGPAASSIESPGVAPSALTVGAANRDGVPAHFSSVGPTAGGTRSKPDLTAPGVDIRAAEAGGGDTYTEMTGTSQATPHVAGAAALLRQQHPDWGRQRIKTTLMTTADASQQPARPHFEGAGLLDLAGATTDPLLLDRGAVDFGYLRYPEGERPRTIELSLTNTGAEPLELSFADSARDARGRPAPADIVTVRPADLSVAPGESERVAVTLTPANGDPGMYSGAVTMTGAGREPASLPLSFYAEAARYDVQLTVLDRHGEPDAGGTVWLANMAEMHPRHGGGFKILQLDGNGEGTARMAPGPISMMTKVKTPATDAEPETVTLAGSPEVMVQDDISYTIDARTAQRLEPARVQGRDTTVAGLSVHYGRQDAKSSGRIEDGFYATPEQVAGGQVYLQPTAKVRYGEVAFQTRWRLDGESRGGKARRYALVLGGPTVPDPPVYGLSRRQQRKLAKLDADYRTLGGTGDDYADVLRASTELVASSFAIPYPVAGPARRVELRTASPDVHWRQCLHDLRADAASLCGPTTSYREGERRRPTWYRGVAPAVYAGSHTSTKIQLPVELSDGAHRGQVADPQATGEETLRLYRNGTELPRQGSSDYFRTPPEPARFRLEHTASPDTDQLPIGTSTETTWTFPSRAPTDPDQWDTQPRLLAVDYQPSTDAKGRLPAWWPVSLGARIVSSANFVDPVRVERGNLRLWASVDQGERWHRAIVVPKPDGTFLTIVPTLFPRPGQSVSVRVEAKAGPRSISQTIVDAYPVH</sequence>
<feature type="active site" description="Charge relay system" evidence="5 6">
    <location>
        <position position="423"/>
    </location>
</feature>
<dbReference type="InterPro" id="IPR015500">
    <property type="entry name" value="Peptidase_S8_subtilisin-rel"/>
</dbReference>
<dbReference type="SUPFAM" id="SSF52743">
    <property type="entry name" value="Subtilisin-like"/>
    <property type="match status" value="1"/>
</dbReference>
<comment type="similarity">
    <text evidence="1 6 7">Belongs to the peptidase S8 family.</text>
</comment>
<evidence type="ECO:0000259" key="10">
    <source>
        <dbReference type="Pfam" id="PF00082"/>
    </source>
</evidence>
<feature type="region of interest" description="Disordered" evidence="8">
    <location>
        <begin position="962"/>
        <end position="995"/>
    </location>
</feature>
<dbReference type="RefSeq" id="WP_142000526.1">
    <property type="nucleotide sequence ID" value="NZ_VFML01000001.1"/>
</dbReference>
<evidence type="ECO:0000256" key="7">
    <source>
        <dbReference type="RuleBase" id="RU003355"/>
    </source>
</evidence>
<evidence type="ECO:0000256" key="9">
    <source>
        <dbReference type="SAM" id="SignalP"/>
    </source>
</evidence>
<dbReference type="InterPro" id="IPR013783">
    <property type="entry name" value="Ig-like_fold"/>
</dbReference>
<dbReference type="GO" id="GO:0004252">
    <property type="term" value="F:serine-type endopeptidase activity"/>
    <property type="evidence" value="ECO:0007669"/>
    <property type="project" value="UniProtKB-UniRule"/>
</dbReference>
<keyword evidence="12" id="KW-1185">Reference proteome</keyword>
<dbReference type="CDD" id="cd07487">
    <property type="entry name" value="Peptidases_S8_1"/>
    <property type="match status" value="1"/>
</dbReference>
<dbReference type="PROSITE" id="PS00138">
    <property type="entry name" value="SUBTILASE_SER"/>
    <property type="match status" value="1"/>
</dbReference>
<feature type="domain" description="Peptidase S8/S53" evidence="10">
    <location>
        <begin position="213"/>
        <end position="471"/>
    </location>
</feature>
<dbReference type="Proteomes" id="UP000320876">
    <property type="component" value="Unassembled WGS sequence"/>
</dbReference>
<evidence type="ECO:0000256" key="5">
    <source>
        <dbReference type="PIRSR" id="PIRSR615500-1"/>
    </source>
</evidence>
<keyword evidence="9" id="KW-0732">Signal</keyword>
<dbReference type="InterPro" id="IPR022398">
    <property type="entry name" value="Peptidase_S8_His-AS"/>
</dbReference>
<comment type="caution">
    <text evidence="11">The sequence shown here is derived from an EMBL/GenBank/DDBJ whole genome shotgun (WGS) entry which is preliminary data.</text>
</comment>
<accession>A0A542DP79</accession>
<evidence type="ECO:0000313" key="11">
    <source>
        <dbReference type="EMBL" id="TQJ04911.1"/>
    </source>
</evidence>
<dbReference type="PANTHER" id="PTHR43806:SF11">
    <property type="entry name" value="CEREVISIN-RELATED"/>
    <property type="match status" value="1"/>
</dbReference>
<dbReference type="InterPro" id="IPR050131">
    <property type="entry name" value="Peptidase_S8_subtilisin-like"/>
</dbReference>
<keyword evidence="3 6" id="KW-0378">Hydrolase</keyword>
<name>A0A542DP79_AMYCI</name>
<keyword evidence="2 6" id="KW-0645">Protease</keyword>
<dbReference type="InterPro" id="IPR023827">
    <property type="entry name" value="Peptidase_S8_Asp-AS"/>
</dbReference>
<dbReference type="OrthoDB" id="9795680at2"/>
<dbReference type="PRINTS" id="PR00723">
    <property type="entry name" value="SUBTILISIN"/>
</dbReference>
<evidence type="ECO:0000256" key="4">
    <source>
        <dbReference type="ARBA" id="ARBA00022825"/>
    </source>
</evidence>
<dbReference type="Gene3D" id="2.60.40.10">
    <property type="entry name" value="Immunoglobulins"/>
    <property type="match status" value="1"/>
</dbReference>
<dbReference type="InterPro" id="IPR036852">
    <property type="entry name" value="Peptidase_S8/S53_dom_sf"/>
</dbReference>
<dbReference type="GO" id="GO:0006508">
    <property type="term" value="P:proteolysis"/>
    <property type="evidence" value="ECO:0007669"/>
    <property type="project" value="UniProtKB-KW"/>
</dbReference>
<feature type="compositionally biased region" description="Polar residues" evidence="8">
    <location>
        <begin position="965"/>
        <end position="983"/>
    </location>
</feature>
<keyword evidence="4 6" id="KW-0720">Serine protease</keyword>
<dbReference type="InterPro" id="IPR000209">
    <property type="entry name" value="Peptidase_S8/S53_dom"/>
</dbReference>
<gene>
    <name evidence="11" type="ORF">FB471_4721</name>
</gene>
<proteinExistence type="inferred from homology"/>
<feature type="active site" description="Charge relay system" evidence="5 6">
    <location>
        <position position="254"/>
    </location>
</feature>
<feature type="active site" description="Charge relay system" evidence="5 6">
    <location>
        <position position="222"/>
    </location>
</feature>
<dbReference type="PROSITE" id="PS00137">
    <property type="entry name" value="SUBTILASE_HIS"/>
    <property type="match status" value="1"/>
</dbReference>
<dbReference type="EMBL" id="VFML01000001">
    <property type="protein sequence ID" value="TQJ04911.1"/>
    <property type="molecule type" value="Genomic_DNA"/>
</dbReference>
<reference evidence="11 12" key="1">
    <citation type="submission" date="2019-06" db="EMBL/GenBank/DDBJ databases">
        <title>Sequencing the genomes of 1000 actinobacteria strains.</title>
        <authorList>
            <person name="Klenk H.-P."/>
        </authorList>
    </citation>
    <scope>NUCLEOTIDE SEQUENCE [LARGE SCALE GENOMIC DNA]</scope>
    <source>
        <strain evidence="11 12">DSM 45679</strain>
    </source>
</reference>
<dbReference type="GO" id="GO:0005975">
    <property type="term" value="P:carbohydrate metabolic process"/>
    <property type="evidence" value="ECO:0007669"/>
    <property type="project" value="UniProtKB-ARBA"/>
</dbReference>
<dbReference type="Pfam" id="PF00082">
    <property type="entry name" value="Peptidase_S8"/>
    <property type="match status" value="1"/>
</dbReference>
<feature type="signal peptide" evidence="9">
    <location>
        <begin position="1"/>
        <end position="28"/>
    </location>
</feature>
<dbReference type="PROSITE" id="PS00136">
    <property type="entry name" value="SUBTILASE_ASP"/>
    <property type="match status" value="1"/>
</dbReference>
<dbReference type="InterPro" id="IPR023828">
    <property type="entry name" value="Peptidase_S8_Ser-AS"/>
</dbReference>
<protein>
    <submittedName>
        <fullName evidence="11">Subtilase family protein</fullName>
    </submittedName>
</protein>
<dbReference type="Gene3D" id="3.40.50.200">
    <property type="entry name" value="Peptidase S8/S53 domain"/>
    <property type="match status" value="1"/>
</dbReference>
<evidence type="ECO:0000256" key="3">
    <source>
        <dbReference type="ARBA" id="ARBA00022801"/>
    </source>
</evidence>
<dbReference type="AlphaFoldDB" id="A0A542DP79"/>
<evidence type="ECO:0000256" key="1">
    <source>
        <dbReference type="ARBA" id="ARBA00011073"/>
    </source>
</evidence>
<evidence type="ECO:0000256" key="6">
    <source>
        <dbReference type="PROSITE-ProRule" id="PRU01240"/>
    </source>
</evidence>
<evidence type="ECO:0000313" key="12">
    <source>
        <dbReference type="Proteomes" id="UP000320876"/>
    </source>
</evidence>
<evidence type="ECO:0000256" key="2">
    <source>
        <dbReference type="ARBA" id="ARBA00022670"/>
    </source>
</evidence>
<dbReference type="PANTHER" id="PTHR43806">
    <property type="entry name" value="PEPTIDASE S8"/>
    <property type="match status" value="1"/>
</dbReference>